<dbReference type="EMBL" id="WTYA01000012">
    <property type="protein sequence ID" value="MXP29864.1"/>
    <property type="molecule type" value="Genomic_DNA"/>
</dbReference>
<keyword evidence="4 6" id="KW-1133">Transmembrane helix</keyword>
<evidence type="ECO:0000256" key="2">
    <source>
        <dbReference type="ARBA" id="ARBA00022475"/>
    </source>
</evidence>
<evidence type="ECO:0000256" key="1">
    <source>
        <dbReference type="ARBA" id="ARBA00004651"/>
    </source>
</evidence>
<comment type="caution">
    <text evidence="7">The sequence shown here is derived from an EMBL/GenBank/DDBJ whole genome shotgun (WGS) entry which is preliminary data.</text>
</comment>
<keyword evidence="2" id="KW-1003">Cell membrane</keyword>
<evidence type="ECO:0000313" key="8">
    <source>
        <dbReference type="Proteomes" id="UP000439780"/>
    </source>
</evidence>
<feature type="transmembrane region" description="Helical" evidence="6">
    <location>
        <begin position="231"/>
        <end position="253"/>
    </location>
</feature>
<evidence type="ECO:0000256" key="4">
    <source>
        <dbReference type="ARBA" id="ARBA00022989"/>
    </source>
</evidence>
<evidence type="ECO:0000256" key="6">
    <source>
        <dbReference type="SAM" id="Phobius"/>
    </source>
</evidence>
<sequence>MMGMGLLTVVTLFAVPAFAIAYARGCKGHGRGWRDYAFAAGLIIALASSTWPLEHLARHHFDLHQAMFLGLRIAGPMLIALSHPAGTLLRGTPRGLRGGLIAPALRNRTVREGWRLVRMPATALGLYLGTLFAWSVPAWQDAALLMPAIALLLHLSMFLAGMVFWTRIFDRRPAPHGLRHGVRLMMLWLAILGQILVGSATTLKSVPWYPGYAAVPVPILDLMRDEMVGGFLLWIPSSLVTLLGLIAVVDMWGRHETRMDARRTAWSPSNSAILLYPTSSEGLRTMAQPKNRVLALSMALFALFILSATLLVGLGYRYL</sequence>
<proteinExistence type="predicted"/>
<reference evidence="7 8" key="1">
    <citation type="submission" date="2019-12" db="EMBL/GenBank/DDBJ databases">
        <title>Genomic-based taxomic classification of the family Erythrobacteraceae.</title>
        <authorList>
            <person name="Xu L."/>
        </authorList>
    </citation>
    <scope>NUCLEOTIDE SEQUENCE [LARGE SCALE GENOMIC DNA]</scope>
    <source>
        <strain evidence="7 8">KEMB 9005-328</strain>
    </source>
</reference>
<evidence type="ECO:0008006" key="9">
    <source>
        <dbReference type="Google" id="ProtNLM"/>
    </source>
</evidence>
<dbReference type="OrthoDB" id="259025at2"/>
<name>A0A845AJS0_9SPHN</name>
<gene>
    <name evidence="7" type="ORF">GRI58_13700</name>
</gene>
<evidence type="ECO:0000256" key="3">
    <source>
        <dbReference type="ARBA" id="ARBA00022692"/>
    </source>
</evidence>
<evidence type="ECO:0000313" key="7">
    <source>
        <dbReference type="EMBL" id="MXP29864.1"/>
    </source>
</evidence>
<feature type="transmembrane region" description="Helical" evidence="6">
    <location>
        <begin position="293"/>
        <end position="316"/>
    </location>
</feature>
<dbReference type="InterPro" id="IPR019108">
    <property type="entry name" value="Caa3_assmbl_CtaG-rel"/>
</dbReference>
<protein>
    <recommendedName>
        <fullName evidence="9">Cytochrome c oxidase assembly protein</fullName>
    </recommendedName>
</protein>
<dbReference type="Pfam" id="PF09678">
    <property type="entry name" value="Caa3_CtaG"/>
    <property type="match status" value="1"/>
</dbReference>
<comment type="subcellular location">
    <subcellularLocation>
        <location evidence="1">Cell membrane</location>
        <topology evidence="1">Multi-pass membrane protein</topology>
    </subcellularLocation>
</comment>
<organism evidence="7 8">
    <name type="scientific">Qipengyuania algicida</name>
    <dbReference type="NCBI Taxonomy" id="1836209"/>
    <lineage>
        <taxon>Bacteria</taxon>
        <taxon>Pseudomonadati</taxon>
        <taxon>Pseudomonadota</taxon>
        <taxon>Alphaproteobacteria</taxon>
        <taxon>Sphingomonadales</taxon>
        <taxon>Erythrobacteraceae</taxon>
        <taxon>Qipengyuania</taxon>
    </lineage>
</organism>
<feature type="transmembrane region" description="Helical" evidence="6">
    <location>
        <begin position="33"/>
        <end position="53"/>
    </location>
</feature>
<dbReference type="AlphaFoldDB" id="A0A845AJS0"/>
<keyword evidence="8" id="KW-1185">Reference proteome</keyword>
<dbReference type="Proteomes" id="UP000439780">
    <property type="component" value="Unassembled WGS sequence"/>
</dbReference>
<keyword evidence="5 6" id="KW-0472">Membrane</keyword>
<feature type="transmembrane region" description="Helical" evidence="6">
    <location>
        <begin position="186"/>
        <end position="211"/>
    </location>
</feature>
<keyword evidence="3 6" id="KW-0812">Transmembrane</keyword>
<accession>A0A845AJS0</accession>
<feature type="transmembrane region" description="Helical" evidence="6">
    <location>
        <begin position="116"/>
        <end position="136"/>
    </location>
</feature>
<feature type="transmembrane region" description="Helical" evidence="6">
    <location>
        <begin position="142"/>
        <end position="165"/>
    </location>
</feature>
<dbReference type="GO" id="GO:0005886">
    <property type="term" value="C:plasma membrane"/>
    <property type="evidence" value="ECO:0007669"/>
    <property type="project" value="UniProtKB-SubCell"/>
</dbReference>
<evidence type="ECO:0000256" key="5">
    <source>
        <dbReference type="ARBA" id="ARBA00023136"/>
    </source>
</evidence>